<feature type="domain" description="Helicase C-terminal" evidence="7">
    <location>
        <begin position="680"/>
        <end position="840"/>
    </location>
</feature>
<dbReference type="Gene3D" id="3.40.50.300">
    <property type="entry name" value="P-loop containing nucleotide triphosphate hydrolases"/>
    <property type="match status" value="1"/>
</dbReference>
<organism evidence="8 9">
    <name type="scientific">Colletotrichum lupini</name>
    <dbReference type="NCBI Taxonomy" id="145971"/>
    <lineage>
        <taxon>Eukaryota</taxon>
        <taxon>Fungi</taxon>
        <taxon>Dikarya</taxon>
        <taxon>Ascomycota</taxon>
        <taxon>Pezizomycotina</taxon>
        <taxon>Sordariomycetes</taxon>
        <taxon>Hypocreomycetidae</taxon>
        <taxon>Glomerellales</taxon>
        <taxon>Glomerellaceae</taxon>
        <taxon>Colletotrichum</taxon>
        <taxon>Colletotrichum acutatum species complex</taxon>
    </lineage>
</organism>
<dbReference type="GO" id="GO:0016787">
    <property type="term" value="F:hydrolase activity"/>
    <property type="evidence" value="ECO:0007669"/>
    <property type="project" value="UniProtKB-KW"/>
</dbReference>
<dbReference type="InterPro" id="IPR038718">
    <property type="entry name" value="SNF2-like_sf"/>
</dbReference>
<dbReference type="Pfam" id="PF00271">
    <property type="entry name" value="Helicase_C"/>
    <property type="match status" value="1"/>
</dbReference>
<dbReference type="PROSITE" id="PS51192">
    <property type="entry name" value="HELICASE_ATP_BIND_1"/>
    <property type="match status" value="1"/>
</dbReference>
<dbReference type="PANTHER" id="PTHR45626:SF22">
    <property type="entry name" value="DNA REPAIR PROTEIN RAD5"/>
    <property type="match status" value="1"/>
</dbReference>
<evidence type="ECO:0000256" key="1">
    <source>
        <dbReference type="ARBA" id="ARBA00004123"/>
    </source>
</evidence>
<evidence type="ECO:0000256" key="4">
    <source>
        <dbReference type="ARBA" id="ARBA00022840"/>
    </source>
</evidence>
<evidence type="ECO:0000313" key="9">
    <source>
        <dbReference type="Proteomes" id="UP000830671"/>
    </source>
</evidence>
<dbReference type="SMART" id="SM00490">
    <property type="entry name" value="HELICc"/>
    <property type="match status" value="1"/>
</dbReference>
<dbReference type="SUPFAM" id="SSF52540">
    <property type="entry name" value="P-loop containing nucleoside triphosphate hydrolases"/>
    <property type="match status" value="2"/>
</dbReference>
<dbReference type="RefSeq" id="XP_049135814.1">
    <property type="nucleotide sequence ID" value="XM_049279857.1"/>
</dbReference>
<keyword evidence="4" id="KW-0067">ATP-binding</keyword>
<dbReference type="PANTHER" id="PTHR45626">
    <property type="entry name" value="TRANSCRIPTION TERMINATION FACTOR 2-RELATED"/>
    <property type="match status" value="1"/>
</dbReference>
<dbReference type="InterPro" id="IPR050628">
    <property type="entry name" value="SNF2_RAD54_helicase_TF"/>
</dbReference>
<protein>
    <submittedName>
        <fullName evidence="8">DNA repair protein rad5</fullName>
    </submittedName>
</protein>
<evidence type="ECO:0000259" key="7">
    <source>
        <dbReference type="PROSITE" id="PS51194"/>
    </source>
</evidence>
<comment type="subcellular location">
    <subcellularLocation>
        <location evidence="1">Nucleus</location>
    </subcellularLocation>
</comment>
<reference evidence="8" key="1">
    <citation type="journal article" date="2021" name="Mol. Plant Microbe Interact.">
        <title>Complete Genome Sequence of the Plant-Pathogenic Fungus Colletotrichum lupini.</title>
        <authorList>
            <person name="Baroncelli R."/>
            <person name="Pensec F."/>
            <person name="Da Lio D."/>
            <person name="Boufleur T."/>
            <person name="Vicente I."/>
            <person name="Sarrocco S."/>
            <person name="Picot A."/>
            <person name="Baraldi E."/>
            <person name="Sukno S."/>
            <person name="Thon M."/>
            <person name="Le Floch G."/>
        </authorList>
    </citation>
    <scope>NUCLEOTIDE SEQUENCE</scope>
    <source>
        <strain evidence="8">IMI 504893</strain>
    </source>
</reference>
<evidence type="ECO:0000256" key="3">
    <source>
        <dbReference type="ARBA" id="ARBA00022801"/>
    </source>
</evidence>
<dbReference type="InterPro" id="IPR001650">
    <property type="entry name" value="Helicase_C-like"/>
</dbReference>
<dbReference type="CDD" id="cd18008">
    <property type="entry name" value="DEXDc_SHPRH-like"/>
    <property type="match status" value="1"/>
</dbReference>
<evidence type="ECO:0000313" key="8">
    <source>
        <dbReference type="EMBL" id="UQC74163.1"/>
    </source>
</evidence>
<dbReference type="InterPro" id="IPR049730">
    <property type="entry name" value="SNF2/RAD54-like_C"/>
</dbReference>
<dbReference type="KEGG" id="clup:CLUP02_00811"/>
<gene>
    <name evidence="8" type="ORF">CLUP02_00811</name>
</gene>
<dbReference type="PROSITE" id="PS00690">
    <property type="entry name" value="DEAH_ATP_HELICASE"/>
    <property type="match status" value="1"/>
</dbReference>
<name>A0A9Q8SBT0_9PEZI</name>
<evidence type="ECO:0000259" key="6">
    <source>
        <dbReference type="PROSITE" id="PS51192"/>
    </source>
</evidence>
<dbReference type="InterPro" id="IPR000330">
    <property type="entry name" value="SNF2_N"/>
</dbReference>
<dbReference type="CDD" id="cd18793">
    <property type="entry name" value="SF2_C_SNF"/>
    <property type="match status" value="1"/>
</dbReference>
<dbReference type="Gene3D" id="3.40.50.10810">
    <property type="entry name" value="Tandem AAA-ATPase domain"/>
    <property type="match status" value="1"/>
</dbReference>
<dbReference type="GO" id="GO:0008094">
    <property type="term" value="F:ATP-dependent activity, acting on DNA"/>
    <property type="evidence" value="ECO:0007669"/>
    <property type="project" value="TreeGrafter"/>
</dbReference>
<keyword evidence="3" id="KW-0378">Hydrolase</keyword>
<dbReference type="GeneID" id="73334867"/>
<dbReference type="InterPro" id="IPR002464">
    <property type="entry name" value="DNA/RNA_helicase_DEAH_CS"/>
</dbReference>
<keyword evidence="2" id="KW-0547">Nucleotide-binding</keyword>
<feature type="domain" description="Helicase ATP-binding" evidence="6">
    <location>
        <begin position="314"/>
        <end position="496"/>
    </location>
</feature>
<dbReference type="EMBL" id="CP019471">
    <property type="protein sequence ID" value="UQC74163.1"/>
    <property type="molecule type" value="Genomic_DNA"/>
</dbReference>
<dbReference type="GO" id="GO:0006281">
    <property type="term" value="P:DNA repair"/>
    <property type="evidence" value="ECO:0007669"/>
    <property type="project" value="TreeGrafter"/>
</dbReference>
<keyword evidence="9" id="KW-1185">Reference proteome</keyword>
<dbReference type="PROSITE" id="PS51194">
    <property type="entry name" value="HELICASE_CTER"/>
    <property type="match status" value="1"/>
</dbReference>
<dbReference type="Proteomes" id="UP000830671">
    <property type="component" value="Chromosome 1"/>
</dbReference>
<evidence type="ECO:0000256" key="5">
    <source>
        <dbReference type="SAM" id="MobiDB-lite"/>
    </source>
</evidence>
<evidence type="ECO:0000256" key="2">
    <source>
        <dbReference type="ARBA" id="ARBA00022741"/>
    </source>
</evidence>
<dbReference type="GO" id="GO:0005634">
    <property type="term" value="C:nucleus"/>
    <property type="evidence" value="ECO:0007669"/>
    <property type="project" value="UniProtKB-SubCell"/>
</dbReference>
<sequence length="849" mass="95585">MSSDTHHGVKRRRVDGNLIASGSVPVAYQASASGDENQMTRKKLPVPTNNFSVEAYSQVNSEWFACEFQDLQVPNFEDQVICFGMLTSLTAQWMTDVEKTPVTNVHLILDNEWQLVSSTNPEFRATLGSHGRELLELFHREGISIDILGLQAEQEVVDDYSISLWITLYGSREIAQGVGSTLQEAELYLQDPAFSLTDVEYFNPQRFTNTAGSRTTDFRTVFPDEDEVSANMDEALVAIDVLKSVTSTTVRRETSGSYLLRTELQSHQKQGLTFMLERERGWRLHEPNGDVWSQHVDEFGRTTYINNVNSSFRCTPPVPFKGGILADFMGLGKTLSMISLIAHDKLWESGSQSVRQEPNSLGSGGTLIIVPLSLLDNWEKELTKHLLEGHFNWRRHHAKTQLKDVCHLSTSDIILTTYTTLAKEWKIHMQTNESPIFSHEWHRIILDEAHEIKDLRRAKAQAICELRGECKWAVTGTPIQNRLSELHSLFHFLGLHPYDDKKAFDRDITNPWLRGEETGPAALKKILGYVMLRRSQDTITLPERQDHRRHLYLSSQEQRLYDAVKIKTIEFIDNALASHRGEDIYSNALEKINALRLVCELGCFQKPTSSTRLLPRTPDRQSTPLTPGREREEDEDVQNGSIAEAIDNFCPPLPNLGSNWTQEPSGMLCGSMPIDQWPTKIKALVNDIKCCVPGTKSIVFSYRTSILDVAELALNDAGICCAKIDGKKSLSKRSRIIDDFSKADGPSVLLLSLGCGAVGLTLTAASRAYLLEPQWNPSIEEQALARIHRIGQTQEVTTIRFVISNSIEQYVLDIQNGKRDLMSLLSSKPATSQQLTAKLQVNRTLPFYA</sequence>
<dbReference type="Pfam" id="PF00176">
    <property type="entry name" value="SNF2-rel_dom"/>
    <property type="match status" value="1"/>
</dbReference>
<accession>A0A9Q8SBT0</accession>
<dbReference type="InterPro" id="IPR014001">
    <property type="entry name" value="Helicase_ATP-bd"/>
</dbReference>
<dbReference type="AlphaFoldDB" id="A0A9Q8SBT0"/>
<dbReference type="GO" id="GO:0005524">
    <property type="term" value="F:ATP binding"/>
    <property type="evidence" value="ECO:0007669"/>
    <property type="project" value="UniProtKB-KW"/>
</dbReference>
<feature type="region of interest" description="Disordered" evidence="5">
    <location>
        <begin position="610"/>
        <end position="636"/>
    </location>
</feature>
<proteinExistence type="predicted"/>
<dbReference type="InterPro" id="IPR027417">
    <property type="entry name" value="P-loop_NTPase"/>
</dbReference>
<dbReference type="SMART" id="SM00487">
    <property type="entry name" value="DEXDc"/>
    <property type="match status" value="1"/>
</dbReference>